<evidence type="ECO:0000313" key="3">
    <source>
        <dbReference type="EMBL" id="MFC4490988.1"/>
    </source>
</evidence>
<dbReference type="RefSeq" id="WP_231463682.1">
    <property type="nucleotide sequence ID" value="NZ_JAJOHW010000108.1"/>
</dbReference>
<name>A0ABV8ZTG8_9NEIS</name>
<sequence>MKTWMVLSGLALAACWAGAEGGVACPPRPIRFAFYEIGQFYSAGQGLDRDVAEELRRRSGCRFEYLVMPRARIWQELEAGMLDMTGSAIETPERSKIYWFFNYIQLRQYAILSAEVSASIQSMEAFIQDAPSSRWAIVRSYSTSRYFDPLVTQLAVQRRLIEVADEDALFRLLAQRRVAGIFSTPMVYRQKIRLHGLEGKVRVADWEREETPSPRSLVLNKRGFSEGEARAWHQLLDGMNRDGTMLRLISRYMSRDEAAAAVWAGGKR</sequence>
<evidence type="ECO:0000259" key="2">
    <source>
        <dbReference type="Pfam" id="PF00497"/>
    </source>
</evidence>
<proteinExistence type="predicted"/>
<keyword evidence="1" id="KW-0732">Signal</keyword>
<gene>
    <name evidence="3" type="ORF">ACFO0R_15345</name>
</gene>
<dbReference type="SUPFAM" id="SSF53850">
    <property type="entry name" value="Periplasmic binding protein-like II"/>
    <property type="match status" value="1"/>
</dbReference>
<dbReference type="Pfam" id="PF00497">
    <property type="entry name" value="SBP_bac_3"/>
    <property type="match status" value="1"/>
</dbReference>
<evidence type="ECO:0000313" key="4">
    <source>
        <dbReference type="Proteomes" id="UP001595999"/>
    </source>
</evidence>
<dbReference type="EMBL" id="JBHSEK010000010">
    <property type="protein sequence ID" value="MFC4490988.1"/>
    <property type="molecule type" value="Genomic_DNA"/>
</dbReference>
<keyword evidence="4" id="KW-1185">Reference proteome</keyword>
<dbReference type="Gene3D" id="3.40.190.10">
    <property type="entry name" value="Periplasmic binding protein-like II"/>
    <property type="match status" value="2"/>
</dbReference>
<dbReference type="PROSITE" id="PS51257">
    <property type="entry name" value="PROKAR_LIPOPROTEIN"/>
    <property type="match status" value="1"/>
</dbReference>
<feature type="domain" description="Solute-binding protein family 3/N-terminal" evidence="2">
    <location>
        <begin position="45"/>
        <end position="253"/>
    </location>
</feature>
<feature type="chain" id="PRO_5046989111" evidence="1">
    <location>
        <begin position="20"/>
        <end position="268"/>
    </location>
</feature>
<feature type="signal peptide" evidence="1">
    <location>
        <begin position="1"/>
        <end position="19"/>
    </location>
</feature>
<organism evidence="3 4">
    <name type="scientific">Chromobacterium aquaticum</name>
    <dbReference type="NCBI Taxonomy" id="467180"/>
    <lineage>
        <taxon>Bacteria</taxon>
        <taxon>Pseudomonadati</taxon>
        <taxon>Pseudomonadota</taxon>
        <taxon>Betaproteobacteria</taxon>
        <taxon>Neisseriales</taxon>
        <taxon>Chromobacteriaceae</taxon>
        <taxon>Chromobacterium</taxon>
    </lineage>
</organism>
<evidence type="ECO:0000256" key="1">
    <source>
        <dbReference type="SAM" id="SignalP"/>
    </source>
</evidence>
<comment type="caution">
    <text evidence="3">The sequence shown here is derived from an EMBL/GenBank/DDBJ whole genome shotgun (WGS) entry which is preliminary data.</text>
</comment>
<accession>A0ABV8ZTG8</accession>
<dbReference type="Proteomes" id="UP001595999">
    <property type="component" value="Unassembled WGS sequence"/>
</dbReference>
<dbReference type="InterPro" id="IPR001638">
    <property type="entry name" value="Solute-binding_3/MltF_N"/>
</dbReference>
<reference evidence="4" key="1">
    <citation type="journal article" date="2019" name="Int. J. Syst. Evol. Microbiol.">
        <title>The Global Catalogue of Microorganisms (GCM) 10K type strain sequencing project: providing services to taxonomists for standard genome sequencing and annotation.</title>
        <authorList>
            <consortium name="The Broad Institute Genomics Platform"/>
            <consortium name="The Broad Institute Genome Sequencing Center for Infectious Disease"/>
            <person name="Wu L."/>
            <person name="Ma J."/>
        </authorList>
    </citation>
    <scope>NUCLEOTIDE SEQUENCE [LARGE SCALE GENOMIC DNA]</scope>
    <source>
        <strain evidence="4">CGMCC 4.7608</strain>
    </source>
</reference>
<protein>
    <submittedName>
        <fullName evidence="3">Substrate-binding periplasmic protein</fullName>
    </submittedName>
</protein>